<evidence type="ECO:0000256" key="2">
    <source>
        <dbReference type="ARBA" id="ARBA00022840"/>
    </source>
</evidence>
<dbReference type="PANTHER" id="PTHR27001">
    <property type="entry name" value="OS01G0253100 PROTEIN"/>
    <property type="match status" value="1"/>
</dbReference>
<dbReference type="PROSITE" id="PS50017">
    <property type="entry name" value="DEATH_DOMAIN"/>
    <property type="match status" value="1"/>
</dbReference>
<dbReference type="SUPFAM" id="SSF56112">
    <property type="entry name" value="Protein kinase-like (PK-like)"/>
    <property type="match status" value="1"/>
</dbReference>
<comment type="caution">
    <text evidence="5">The sequence shown here is derived from an EMBL/GenBank/DDBJ whole genome shotgun (WGS) entry which is preliminary data.</text>
</comment>
<dbReference type="InterPro" id="IPR011009">
    <property type="entry name" value="Kinase-like_dom_sf"/>
</dbReference>
<dbReference type="InterPro" id="IPR011029">
    <property type="entry name" value="DEATH-like_dom_sf"/>
</dbReference>
<sequence>MNPELEIRKMPIQARSRLSSMLDVNNSWKILMGAIPKSAENGETKKYSSEDVRLVENEAKRQIKPAFEILIDEWGTSGKKRPTIQELIQLLVKLELYQAADYLSEDLLDDGPLERPANGPSAIVPANIADINFAQTNTYDLTDQTVLEATNERLRYFQQKEISRQTLFEDFDTSLPHLSYTDLEYLTNNFDQNPVSNGRKLGAGAFGTVFLGMLQENHHLDSKGIQIYQKMKLPIQSKVAVKRLHNQKADVDIDINRLFRTEVETMSQFAHENLLALLAYSADGPDCCLVYPFIPNGSLEARLACEGGTSPLQWNQRLDVAHGVAKALIYLHTGRTQPLVHRDVKSANILLDHDMKAKLGDFGLIRIGATGRGSKSIAFTSNVLGTSAYMAPEAFRGDISVKLDTFSFGVIILELLTGLPPYDEERDGNDLISHVDSALDDINFIHLLDPKIVPLPENMASTLHSIALSCIQEKKRRPFMTQVYSELLQIDQTALISL</sequence>
<evidence type="ECO:0008006" key="7">
    <source>
        <dbReference type="Google" id="ProtNLM"/>
    </source>
</evidence>
<dbReference type="Proteomes" id="UP001234178">
    <property type="component" value="Unassembled WGS sequence"/>
</dbReference>
<dbReference type="PROSITE" id="PS50011">
    <property type="entry name" value="PROTEIN_KINASE_DOM"/>
    <property type="match status" value="1"/>
</dbReference>
<dbReference type="Gene3D" id="1.10.533.10">
    <property type="entry name" value="Death Domain, Fas"/>
    <property type="match status" value="1"/>
</dbReference>
<proteinExistence type="predicted"/>
<dbReference type="InterPro" id="IPR008271">
    <property type="entry name" value="Ser/Thr_kinase_AS"/>
</dbReference>
<keyword evidence="2" id="KW-0067">ATP-binding</keyword>
<evidence type="ECO:0000259" key="4">
    <source>
        <dbReference type="PROSITE" id="PS50017"/>
    </source>
</evidence>
<protein>
    <recommendedName>
        <fullName evidence="7">Interleukin-1 receptor-associated kinase 4</fullName>
    </recommendedName>
</protein>
<dbReference type="Gene3D" id="1.10.510.10">
    <property type="entry name" value="Transferase(Phosphotransferase) domain 1"/>
    <property type="match status" value="1"/>
</dbReference>
<dbReference type="InterPro" id="IPR001245">
    <property type="entry name" value="Ser-Thr/Tyr_kinase_cat_dom"/>
</dbReference>
<dbReference type="PROSITE" id="PS00108">
    <property type="entry name" value="PROTEIN_KINASE_ST"/>
    <property type="match status" value="1"/>
</dbReference>
<keyword evidence="1" id="KW-0547">Nucleotide-binding</keyword>
<accession>A0ABQ9YTH7</accession>
<dbReference type="InterPro" id="IPR000488">
    <property type="entry name" value="Death_dom"/>
</dbReference>
<feature type="domain" description="Death" evidence="4">
    <location>
        <begin position="46"/>
        <end position="107"/>
    </location>
</feature>
<organism evidence="5 6">
    <name type="scientific">Daphnia magna</name>
    <dbReference type="NCBI Taxonomy" id="35525"/>
    <lineage>
        <taxon>Eukaryota</taxon>
        <taxon>Metazoa</taxon>
        <taxon>Ecdysozoa</taxon>
        <taxon>Arthropoda</taxon>
        <taxon>Crustacea</taxon>
        <taxon>Branchiopoda</taxon>
        <taxon>Diplostraca</taxon>
        <taxon>Cladocera</taxon>
        <taxon>Anomopoda</taxon>
        <taxon>Daphniidae</taxon>
        <taxon>Daphnia</taxon>
    </lineage>
</organism>
<evidence type="ECO:0000256" key="1">
    <source>
        <dbReference type="ARBA" id="ARBA00022741"/>
    </source>
</evidence>
<dbReference type="SMART" id="SM00005">
    <property type="entry name" value="DEATH"/>
    <property type="match status" value="1"/>
</dbReference>
<dbReference type="InterPro" id="IPR000719">
    <property type="entry name" value="Prot_kinase_dom"/>
</dbReference>
<name>A0ABQ9YTH7_9CRUS</name>
<evidence type="ECO:0000313" key="5">
    <source>
        <dbReference type="EMBL" id="KAK4003935.1"/>
    </source>
</evidence>
<evidence type="ECO:0000313" key="6">
    <source>
        <dbReference type="Proteomes" id="UP001234178"/>
    </source>
</evidence>
<dbReference type="SUPFAM" id="SSF47986">
    <property type="entry name" value="DEATH domain"/>
    <property type="match status" value="1"/>
</dbReference>
<dbReference type="EMBL" id="JAOYFB010000001">
    <property type="protein sequence ID" value="KAK4003935.1"/>
    <property type="molecule type" value="Genomic_DNA"/>
</dbReference>
<gene>
    <name evidence="5" type="ORF">OUZ56_005684</name>
</gene>
<dbReference type="PANTHER" id="PTHR27001:SF931">
    <property type="entry name" value="OS11G0664100 PROTEIN"/>
    <property type="match status" value="1"/>
</dbReference>
<dbReference type="Pfam" id="PF07714">
    <property type="entry name" value="PK_Tyr_Ser-Thr"/>
    <property type="match status" value="1"/>
</dbReference>
<dbReference type="Gene3D" id="3.30.200.20">
    <property type="entry name" value="Phosphorylase Kinase, domain 1"/>
    <property type="match status" value="1"/>
</dbReference>
<feature type="domain" description="Protein kinase" evidence="3">
    <location>
        <begin position="195"/>
        <end position="495"/>
    </location>
</feature>
<reference evidence="5 6" key="1">
    <citation type="journal article" date="2023" name="Nucleic Acids Res.">
        <title>The hologenome of Daphnia magna reveals possible DNA methylation and microbiome-mediated evolution of the host genome.</title>
        <authorList>
            <person name="Chaturvedi A."/>
            <person name="Li X."/>
            <person name="Dhandapani V."/>
            <person name="Marshall H."/>
            <person name="Kissane S."/>
            <person name="Cuenca-Cambronero M."/>
            <person name="Asole G."/>
            <person name="Calvet F."/>
            <person name="Ruiz-Romero M."/>
            <person name="Marangio P."/>
            <person name="Guigo R."/>
            <person name="Rago D."/>
            <person name="Mirbahai L."/>
            <person name="Eastwood N."/>
            <person name="Colbourne J.K."/>
            <person name="Zhou J."/>
            <person name="Mallon E."/>
            <person name="Orsini L."/>
        </authorList>
    </citation>
    <scope>NUCLEOTIDE SEQUENCE [LARGE SCALE GENOMIC DNA]</scope>
    <source>
        <strain evidence="5">LRV0_1</strain>
    </source>
</reference>
<dbReference type="SMART" id="SM00220">
    <property type="entry name" value="S_TKc"/>
    <property type="match status" value="1"/>
</dbReference>
<dbReference type="Pfam" id="PF14786">
    <property type="entry name" value="Death_2"/>
    <property type="match status" value="1"/>
</dbReference>
<dbReference type="InterPro" id="IPR029397">
    <property type="entry name" value="Tube_Death"/>
</dbReference>
<keyword evidence="6" id="KW-1185">Reference proteome</keyword>
<evidence type="ECO:0000259" key="3">
    <source>
        <dbReference type="PROSITE" id="PS50011"/>
    </source>
</evidence>